<sequence>MREDEIRKRETGKMDKCKDLSEFDKGQIVMARPLDQNISKTAALVGCSRSAVVSIYEKWSKEGTVVNR</sequence>
<dbReference type="InterPro" id="IPR036388">
    <property type="entry name" value="WH-like_DNA-bd_sf"/>
</dbReference>
<comment type="caution">
    <text evidence="1">The sequence shown here is derived from an EMBL/GenBank/DDBJ whole genome shotgun (WGS) entry which is preliminary data.</text>
</comment>
<keyword evidence="2" id="KW-1185">Reference proteome</keyword>
<dbReference type="Gene3D" id="1.10.10.10">
    <property type="entry name" value="Winged helix-like DNA-binding domain superfamily/Winged helix DNA-binding domain"/>
    <property type="match status" value="1"/>
</dbReference>
<proteinExistence type="predicted"/>
<organism evidence="1 2">
    <name type="scientific">Hemibagrus guttatus</name>
    <dbReference type="NCBI Taxonomy" id="175788"/>
    <lineage>
        <taxon>Eukaryota</taxon>
        <taxon>Metazoa</taxon>
        <taxon>Chordata</taxon>
        <taxon>Craniata</taxon>
        <taxon>Vertebrata</taxon>
        <taxon>Euteleostomi</taxon>
        <taxon>Actinopterygii</taxon>
        <taxon>Neopterygii</taxon>
        <taxon>Teleostei</taxon>
        <taxon>Ostariophysi</taxon>
        <taxon>Siluriformes</taxon>
        <taxon>Bagridae</taxon>
        <taxon>Hemibagrus</taxon>
    </lineage>
</organism>
<name>A0AAE0R8U1_9TELE</name>
<gene>
    <name evidence="1" type="ORF">QTP70_001159</name>
</gene>
<evidence type="ECO:0000313" key="1">
    <source>
        <dbReference type="EMBL" id="KAK3547934.1"/>
    </source>
</evidence>
<reference evidence="1" key="1">
    <citation type="submission" date="2023-06" db="EMBL/GenBank/DDBJ databases">
        <title>Male Hemibagrus guttatus genome.</title>
        <authorList>
            <person name="Bian C."/>
        </authorList>
    </citation>
    <scope>NUCLEOTIDE SEQUENCE</scope>
    <source>
        <strain evidence="1">Male_cb2023</strain>
        <tissue evidence="1">Muscle</tissue>
    </source>
</reference>
<dbReference type="Proteomes" id="UP001274896">
    <property type="component" value="Unassembled WGS sequence"/>
</dbReference>
<protein>
    <submittedName>
        <fullName evidence="1">Uncharacterized protein</fullName>
    </submittedName>
</protein>
<accession>A0AAE0R8U1</accession>
<evidence type="ECO:0000313" key="2">
    <source>
        <dbReference type="Proteomes" id="UP001274896"/>
    </source>
</evidence>
<dbReference type="AlphaFoldDB" id="A0AAE0R8U1"/>
<dbReference type="EMBL" id="JAUCMX010000004">
    <property type="protein sequence ID" value="KAK3547934.1"/>
    <property type="molecule type" value="Genomic_DNA"/>
</dbReference>